<organism evidence="2 3">
    <name type="scientific">Desulfurobacterium pacificum</name>
    <dbReference type="NCBI Taxonomy" id="240166"/>
    <lineage>
        <taxon>Bacteria</taxon>
        <taxon>Pseudomonadati</taxon>
        <taxon>Aquificota</taxon>
        <taxon>Aquificia</taxon>
        <taxon>Desulfurobacteriales</taxon>
        <taxon>Desulfurobacteriaceae</taxon>
        <taxon>Desulfurobacterium</taxon>
    </lineage>
</organism>
<keyword evidence="1" id="KW-0812">Transmembrane</keyword>
<gene>
    <name evidence="2" type="ORF">SAMN06265339_0622</name>
</gene>
<dbReference type="InterPro" id="IPR012902">
    <property type="entry name" value="N_methyl_site"/>
</dbReference>
<name>A0ABY1NGJ6_9BACT</name>
<evidence type="ECO:0000256" key="1">
    <source>
        <dbReference type="SAM" id="Phobius"/>
    </source>
</evidence>
<evidence type="ECO:0000313" key="2">
    <source>
        <dbReference type="EMBL" id="SMP08485.1"/>
    </source>
</evidence>
<keyword evidence="1" id="KW-0472">Membrane</keyword>
<dbReference type="Proteomes" id="UP001157911">
    <property type="component" value="Unassembled WGS sequence"/>
</dbReference>
<sequence length="165" mass="18974">MKYAKGFTLLEILIATTLATLIIFLSYQFFNNVSTTSNFLKKYTEIEKTSIPLFSLFLKDLESSNQSYGTLKLTNTDNNSSLSFFTENCYFFSGICKVKYWTLTKNKKLYLIRSEYKLNSTTPTGIDIPLTSKLSSFKAKEEGTLLTIYLIFQNNETLPLTFHLH</sequence>
<feature type="transmembrane region" description="Helical" evidence="1">
    <location>
        <begin position="7"/>
        <end position="30"/>
    </location>
</feature>
<keyword evidence="1" id="KW-1133">Transmembrane helix</keyword>
<keyword evidence="3" id="KW-1185">Reference proteome</keyword>
<comment type="caution">
    <text evidence="2">The sequence shown here is derived from an EMBL/GenBank/DDBJ whole genome shotgun (WGS) entry which is preliminary data.</text>
</comment>
<reference evidence="2 3" key="1">
    <citation type="submission" date="2017-05" db="EMBL/GenBank/DDBJ databases">
        <authorList>
            <person name="Varghese N."/>
            <person name="Submissions S."/>
        </authorList>
    </citation>
    <scope>NUCLEOTIDE SEQUENCE [LARGE SCALE GENOMIC DNA]</scope>
    <source>
        <strain evidence="2 3">DSM 15522</strain>
    </source>
</reference>
<protein>
    <submittedName>
        <fullName evidence="2">Prepilin-type N-terminal cleavage/methylation domain-containing protein</fullName>
    </submittedName>
</protein>
<dbReference type="RefSeq" id="WP_283400119.1">
    <property type="nucleotide sequence ID" value="NZ_FXUB01000001.1"/>
</dbReference>
<dbReference type="NCBIfam" id="TIGR02532">
    <property type="entry name" value="IV_pilin_GFxxxE"/>
    <property type="match status" value="1"/>
</dbReference>
<dbReference type="PROSITE" id="PS00409">
    <property type="entry name" value="PROKAR_NTER_METHYL"/>
    <property type="match status" value="1"/>
</dbReference>
<accession>A0ABY1NGJ6</accession>
<proteinExistence type="predicted"/>
<dbReference type="Pfam" id="PF07963">
    <property type="entry name" value="N_methyl"/>
    <property type="match status" value="1"/>
</dbReference>
<evidence type="ECO:0000313" key="3">
    <source>
        <dbReference type="Proteomes" id="UP001157911"/>
    </source>
</evidence>
<dbReference type="EMBL" id="FXUB01000001">
    <property type="protein sequence ID" value="SMP08485.1"/>
    <property type="molecule type" value="Genomic_DNA"/>
</dbReference>